<reference evidence="1" key="1">
    <citation type="submission" date="2021-03" db="EMBL/GenBank/DDBJ databases">
        <authorList>
            <person name="Tagirdzhanova G."/>
        </authorList>
    </citation>
    <scope>NUCLEOTIDE SEQUENCE</scope>
</reference>
<protein>
    <submittedName>
        <fullName evidence="1">Uncharacterized protein</fullName>
    </submittedName>
</protein>
<evidence type="ECO:0000313" key="2">
    <source>
        <dbReference type="Proteomes" id="UP000664521"/>
    </source>
</evidence>
<sequence>MEAPYSCDLRAAATVSKRARARAEKYYSFRFVKPGQINQPHYRLLDSQHAFRFPDSGLYLSQSTHTNLTPTEIFTPRVLYEEAQCWPRPPRYHHRHTDKLDKRGAVMSYEKRRMDRKEINSTVDRSYGLDVVSSDEIDRRLLYDPKRVCHICEIGKGHNDGRDVREAAKLAETLASHRRCGIEALVAGAEERWENEQRVQVGVDGWSTLSCSDEDFECATEASEDSYSSTGWEMIDS</sequence>
<comment type="caution">
    <text evidence="1">The sequence shown here is derived from an EMBL/GenBank/DDBJ whole genome shotgun (WGS) entry which is preliminary data.</text>
</comment>
<evidence type="ECO:0000313" key="1">
    <source>
        <dbReference type="EMBL" id="CAF9921431.1"/>
    </source>
</evidence>
<dbReference type="EMBL" id="CAJPDS010000028">
    <property type="protein sequence ID" value="CAF9921431.1"/>
    <property type="molecule type" value="Genomic_DNA"/>
</dbReference>
<dbReference type="Proteomes" id="UP000664521">
    <property type="component" value="Unassembled WGS sequence"/>
</dbReference>
<name>A0A8H3F8M1_9LECA</name>
<dbReference type="OrthoDB" id="5423564at2759"/>
<accession>A0A8H3F8M1</accession>
<proteinExistence type="predicted"/>
<keyword evidence="2" id="KW-1185">Reference proteome</keyword>
<dbReference type="AlphaFoldDB" id="A0A8H3F8M1"/>
<gene>
    <name evidence="1" type="ORF">HETSPECPRED_004540</name>
</gene>
<organism evidence="1 2">
    <name type="scientific">Heterodermia speciosa</name>
    <dbReference type="NCBI Taxonomy" id="116794"/>
    <lineage>
        <taxon>Eukaryota</taxon>
        <taxon>Fungi</taxon>
        <taxon>Dikarya</taxon>
        <taxon>Ascomycota</taxon>
        <taxon>Pezizomycotina</taxon>
        <taxon>Lecanoromycetes</taxon>
        <taxon>OSLEUM clade</taxon>
        <taxon>Lecanoromycetidae</taxon>
        <taxon>Caliciales</taxon>
        <taxon>Physciaceae</taxon>
        <taxon>Heterodermia</taxon>
    </lineage>
</organism>